<reference evidence="2" key="2">
    <citation type="submission" date="2013-10" db="EMBL/GenBank/DDBJ databases">
        <authorList>
            <person name="Aslett M."/>
        </authorList>
    </citation>
    <scope>NUCLEOTIDE SEQUENCE [LARGE SCALE GENOMIC DNA]</scope>
    <source>
        <strain evidence="2">Houghton</strain>
    </source>
</reference>
<reference evidence="2" key="1">
    <citation type="submission" date="2013-10" db="EMBL/GenBank/DDBJ databases">
        <title>Genomic analysis of the causative agents of coccidiosis in chickens.</title>
        <authorList>
            <person name="Reid A.J."/>
            <person name="Blake D."/>
            <person name="Billington K."/>
            <person name="Browne H."/>
            <person name="Dunn M."/>
            <person name="Hung S."/>
            <person name="Kawahara F."/>
            <person name="Miranda-Saavedra D."/>
            <person name="Mourier T."/>
            <person name="Nagra H."/>
            <person name="Otto T.D."/>
            <person name="Rawlings N."/>
            <person name="Sanchez A."/>
            <person name="Sanders M."/>
            <person name="Subramaniam C."/>
            <person name="Tay Y."/>
            <person name="Dear P."/>
            <person name="Doerig C."/>
            <person name="Gruber A."/>
            <person name="Parkinson J."/>
            <person name="Shirley M."/>
            <person name="Wan K.L."/>
            <person name="Berriman M."/>
            <person name="Tomley F."/>
            <person name="Pain A."/>
        </authorList>
    </citation>
    <scope>NUCLEOTIDE SEQUENCE [LARGE SCALE GENOMIC DNA]</scope>
    <source>
        <strain evidence="2">Houghton</strain>
    </source>
</reference>
<dbReference type="GeneID" id="60404834"/>
<name>U6KC66_9EIME</name>
<dbReference type="VEuPathDB" id="ToxoDB:EMH_0098910"/>
<evidence type="ECO:0000313" key="3">
    <source>
        <dbReference type="Proteomes" id="UP000030744"/>
    </source>
</evidence>
<proteinExistence type="predicted"/>
<keyword evidence="1" id="KW-0732">Signal</keyword>
<keyword evidence="3" id="KW-1185">Reference proteome</keyword>
<accession>U6KC66</accession>
<evidence type="ECO:0000256" key="1">
    <source>
        <dbReference type="SAM" id="SignalP"/>
    </source>
</evidence>
<protein>
    <submittedName>
        <fullName evidence="2">Uncharacterized protein</fullName>
    </submittedName>
</protein>
<gene>
    <name evidence="2" type="ORF">EMH_0098910</name>
</gene>
<dbReference type="Proteomes" id="UP000030744">
    <property type="component" value="Unassembled WGS sequence"/>
</dbReference>
<dbReference type="EMBL" id="HG731777">
    <property type="protein sequence ID" value="CDJ35620.1"/>
    <property type="molecule type" value="Genomic_DNA"/>
</dbReference>
<sequence>MLIAERMSSGLTALWAVLPLSVQLLGSGGLEVSSSVVPSLSLLLSRTAVLQRQDNALLQPLSTTRLQGFLMELLQVLLKRLAEVDMLMGAAEQQQEQQQQQQVVYSSLDDEELEQLCSYKEVIQDSFTRCQATFCCGCLSCPQ</sequence>
<feature type="signal peptide" evidence="1">
    <location>
        <begin position="1"/>
        <end position="29"/>
    </location>
</feature>
<organism evidence="2 3">
    <name type="scientific">Eimeria mitis</name>
    <dbReference type="NCBI Taxonomy" id="44415"/>
    <lineage>
        <taxon>Eukaryota</taxon>
        <taxon>Sar</taxon>
        <taxon>Alveolata</taxon>
        <taxon>Apicomplexa</taxon>
        <taxon>Conoidasida</taxon>
        <taxon>Coccidia</taxon>
        <taxon>Eucoccidiorida</taxon>
        <taxon>Eimeriorina</taxon>
        <taxon>Eimeriidae</taxon>
        <taxon>Eimeria</taxon>
    </lineage>
</organism>
<feature type="chain" id="PRO_5004671439" evidence="1">
    <location>
        <begin position="30"/>
        <end position="143"/>
    </location>
</feature>
<dbReference type="AlphaFoldDB" id="U6KC66"/>
<evidence type="ECO:0000313" key="2">
    <source>
        <dbReference type="EMBL" id="CDJ35620.1"/>
    </source>
</evidence>
<dbReference type="RefSeq" id="XP_037877909.1">
    <property type="nucleotide sequence ID" value="XM_038022055.1"/>
</dbReference>